<organism evidence="1">
    <name type="scientific">viral metagenome</name>
    <dbReference type="NCBI Taxonomy" id="1070528"/>
    <lineage>
        <taxon>unclassified sequences</taxon>
        <taxon>metagenomes</taxon>
        <taxon>organismal metagenomes</taxon>
    </lineage>
</organism>
<accession>A0A6H1ZE44</accession>
<dbReference type="EMBL" id="MT144593">
    <property type="protein sequence ID" value="QJH93925.1"/>
    <property type="molecule type" value="Genomic_DNA"/>
</dbReference>
<name>A0A6H1ZE44_9ZZZZ</name>
<protein>
    <submittedName>
        <fullName evidence="1">Uncharacterized protein</fullName>
    </submittedName>
</protein>
<proteinExistence type="predicted"/>
<reference evidence="1" key="1">
    <citation type="submission" date="2020-03" db="EMBL/GenBank/DDBJ databases">
        <title>The deep terrestrial virosphere.</title>
        <authorList>
            <person name="Holmfeldt K."/>
            <person name="Nilsson E."/>
            <person name="Simone D."/>
            <person name="Lopez-Fernandez M."/>
            <person name="Wu X."/>
            <person name="de Brujin I."/>
            <person name="Lundin D."/>
            <person name="Andersson A."/>
            <person name="Bertilsson S."/>
            <person name="Dopson M."/>
        </authorList>
    </citation>
    <scope>NUCLEOTIDE SEQUENCE</scope>
    <source>
        <strain evidence="4">MM415A00138</strain>
        <strain evidence="2">MM415B00361</strain>
        <strain evidence="1">TM448A00273</strain>
        <strain evidence="3">TM448B00155</strain>
    </source>
</reference>
<sequence>MNCRTASTQDDCDPYKPYETWEQHMNNAADAMECRRPSEGGGNSEDCSCSPCRLAYWWDRLEPLERGILFAGMCEVGFSWTQGGNR</sequence>
<gene>
    <name evidence="4" type="ORF">MM415A00138_0044</name>
    <name evidence="2" type="ORF">MM415B00361_0024</name>
    <name evidence="1" type="ORF">TM448A00273_0017</name>
    <name evidence="3" type="ORF">TM448B00155_0041</name>
</gene>
<dbReference type="EMBL" id="MT141549">
    <property type="protein sequence ID" value="QJA66104.1"/>
    <property type="molecule type" value="Genomic_DNA"/>
</dbReference>
<dbReference type="AlphaFoldDB" id="A0A6H1ZE44"/>
<dbReference type="EMBL" id="MT145196">
    <property type="protein sequence ID" value="QJI05231.1"/>
    <property type="molecule type" value="Genomic_DNA"/>
</dbReference>
<evidence type="ECO:0000313" key="2">
    <source>
        <dbReference type="EMBL" id="QJA66104.1"/>
    </source>
</evidence>
<dbReference type="EMBL" id="MT143995">
    <property type="protein sequence ID" value="QJA45691.1"/>
    <property type="molecule type" value="Genomic_DNA"/>
</dbReference>
<evidence type="ECO:0000313" key="3">
    <source>
        <dbReference type="EMBL" id="QJH93925.1"/>
    </source>
</evidence>
<evidence type="ECO:0000313" key="1">
    <source>
        <dbReference type="EMBL" id="QJA45691.1"/>
    </source>
</evidence>
<evidence type="ECO:0000313" key="4">
    <source>
        <dbReference type="EMBL" id="QJI05231.1"/>
    </source>
</evidence>